<dbReference type="PROSITE" id="PS50217">
    <property type="entry name" value="BZIP"/>
    <property type="match status" value="1"/>
</dbReference>
<dbReference type="EMBL" id="VIBQ01000016">
    <property type="protein sequence ID" value="KAB8356424.1"/>
    <property type="molecule type" value="Genomic_DNA"/>
</dbReference>
<dbReference type="PANTHER" id="PTHR40621">
    <property type="entry name" value="TRANSCRIPTION FACTOR KAPC-RELATED"/>
    <property type="match status" value="1"/>
</dbReference>
<feature type="region of interest" description="Disordered" evidence="3">
    <location>
        <begin position="144"/>
        <end position="177"/>
    </location>
</feature>
<feature type="compositionally biased region" description="Low complexity" evidence="3">
    <location>
        <begin position="144"/>
        <end position="171"/>
    </location>
</feature>
<accession>A0A5N6KWS5</accession>
<keyword evidence="2" id="KW-0539">Nucleus</keyword>
<evidence type="ECO:0000313" key="6">
    <source>
        <dbReference type="Proteomes" id="UP000327013"/>
    </source>
</evidence>
<dbReference type="OrthoDB" id="2590011at2759"/>
<dbReference type="Proteomes" id="UP000327013">
    <property type="component" value="Unassembled WGS sequence"/>
</dbReference>
<dbReference type="GO" id="GO:0001228">
    <property type="term" value="F:DNA-binding transcription activator activity, RNA polymerase II-specific"/>
    <property type="evidence" value="ECO:0007669"/>
    <property type="project" value="TreeGrafter"/>
</dbReference>
<evidence type="ECO:0000313" key="5">
    <source>
        <dbReference type="EMBL" id="KAB8356424.1"/>
    </source>
</evidence>
<protein>
    <recommendedName>
        <fullName evidence="4">BZIP domain-containing protein</fullName>
    </recommendedName>
</protein>
<dbReference type="SUPFAM" id="SSF57959">
    <property type="entry name" value="Leucine zipper domain"/>
    <property type="match status" value="1"/>
</dbReference>
<comment type="caution">
    <text evidence="5">The sequence shown here is derived from an EMBL/GenBank/DDBJ whole genome shotgun (WGS) entry which is preliminary data.</text>
</comment>
<proteinExistence type="predicted"/>
<reference evidence="5 6" key="1">
    <citation type="submission" date="2019-06" db="EMBL/GenBank/DDBJ databases">
        <title>A chromosomal-level reference genome of Carpinus fangiana (Coryloideae, Betulaceae).</title>
        <authorList>
            <person name="Yang X."/>
            <person name="Wang Z."/>
            <person name="Zhang L."/>
            <person name="Hao G."/>
            <person name="Liu J."/>
            <person name="Yang Y."/>
        </authorList>
    </citation>
    <scope>NUCLEOTIDE SEQUENCE [LARGE SCALE GENOMIC DNA]</scope>
    <source>
        <strain evidence="5">Cfa_2016G</strain>
        <tissue evidence="5">Leaf</tissue>
    </source>
</reference>
<dbReference type="SMART" id="SM00338">
    <property type="entry name" value="BRLZ"/>
    <property type="match status" value="1"/>
</dbReference>
<dbReference type="PANTHER" id="PTHR40621:SF6">
    <property type="entry name" value="AP-1-LIKE TRANSCRIPTION FACTOR YAP1-RELATED"/>
    <property type="match status" value="1"/>
</dbReference>
<sequence length="777" mass="83904">MAATLQEINAMYGAGSADPQAPGYAPSSSETQGGLDLLKNLGSDKKLKADGQPPKRRGPKPDSKPALTRRQELNRQAQRTHRERKEKYIQALEQEVLRLKEQYLQCSRERDNFAEENRRLKTLLAKHGINIPGDLFDPISSSGSFSGSYHGPSTSTSLSPPPNSGSTNTASPAPPQLDYDQTGIDFVLSLERPCMEHMQMLCVNAQESEGEISGHALMATCPPQSHLIERPDVAYQQKLESSDLLRLLDLSNRLPLDGEITPVMAWSKLFQHEDFHYLNAQDIEAWLMILYSFGAVLEEFELKDTIASVLAQKNEQFTTCLAIRPLTSTQLTSPQLISAEATKSDCENRLFRKLGKTSTTNRIHYSTNAAAPATAPTAPTKPVGMALQAPPVLPFAMVLWADADEAVEEREPVEDAPVVVGAGVELAPVEVAAVDEASDEAADEAPVKRGREVVDVGVGVIDDLDGVGIAFGEVGGDVPGVVARVGHVGLDDGAGAQVLRGAAAQDEGDGAAGGGAPLEVDGVAGVDGAVAAVGDAEGVLRGREDGEEDAGEGDAHGCRFGVVCIRVVLWGVARTRERLEQWECGQSERLGRDDNGGGRIFSDHYRVAGVLTGEGCQGMAEPAQIQPSLAPDRLEGGDGTNRRARDHAPLPPARKIRHWRLRDITWWCAHGIVGARCPADLVKAVRWKPHACQICENGGASRWQGGAQEEGSTGGRRARREIQDNFKEKEQRQIGGARLHRLCLPPLPRLILAAGFHRLRPGFALLQRYYFIHSESG</sequence>
<evidence type="ECO:0000259" key="4">
    <source>
        <dbReference type="PROSITE" id="PS50217"/>
    </source>
</evidence>
<dbReference type="Gene3D" id="1.20.5.170">
    <property type="match status" value="1"/>
</dbReference>
<evidence type="ECO:0000256" key="2">
    <source>
        <dbReference type="ARBA" id="ARBA00023242"/>
    </source>
</evidence>
<dbReference type="AlphaFoldDB" id="A0A5N6KWS5"/>
<dbReference type="InterPro" id="IPR050936">
    <property type="entry name" value="AP-1-like"/>
</dbReference>
<keyword evidence="6" id="KW-1185">Reference proteome</keyword>
<dbReference type="InterPro" id="IPR046347">
    <property type="entry name" value="bZIP_sf"/>
</dbReference>
<name>A0A5N6KWS5_9ROSI</name>
<dbReference type="GO" id="GO:0090575">
    <property type="term" value="C:RNA polymerase II transcription regulator complex"/>
    <property type="evidence" value="ECO:0007669"/>
    <property type="project" value="TreeGrafter"/>
</dbReference>
<evidence type="ECO:0000256" key="3">
    <source>
        <dbReference type="SAM" id="MobiDB-lite"/>
    </source>
</evidence>
<evidence type="ECO:0000256" key="1">
    <source>
        <dbReference type="ARBA" id="ARBA00004123"/>
    </source>
</evidence>
<feature type="compositionally biased region" description="Basic and acidic residues" evidence="3">
    <location>
        <begin position="632"/>
        <end position="648"/>
    </location>
</feature>
<comment type="subcellular location">
    <subcellularLocation>
        <location evidence="1">Nucleus</location>
    </subcellularLocation>
</comment>
<dbReference type="CDD" id="cd14688">
    <property type="entry name" value="bZIP_YAP"/>
    <property type="match status" value="1"/>
</dbReference>
<feature type="region of interest" description="Disordered" evidence="3">
    <location>
        <begin position="13"/>
        <end position="84"/>
    </location>
</feature>
<feature type="domain" description="BZIP" evidence="4">
    <location>
        <begin position="69"/>
        <end position="127"/>
    </location>
</feature>
<feature type="region of interest" description="Disordered" evidence="3">
    <location>
        <begin position="625"/>
        <end position="648"/>
    </location>
</feature>
<feature type="compositionally biased region" description="Basic and acidic residues" evidence="3">
    <location>
        <begin position="59"/>
        <end position="73"/>
    </location>
</feature>
<dbReference type="InterPro" id="IPR004827">
    <property type="entry name" value="bZIP"/>
</dbReference>
<gene>
    <name evidence="5" type="ORF">FH972_024007</name>
</gene>
<organism evidence="5 6">
    <name type="scientific">Carpinus fangiana</name>
    <dbReference type="NCBI Taxonomy" id="176857"/>
    <lineage>
        <taxon>Eukaryota</taxon>
        <taxon>Viridiplantae</taxon>
        <taxon>Streptophyta</taxon>
        <taxon>Embryophyta</taxon>
        <taxon>Tracheophyta</taxon>
        <taxon>Spermatophyta</taxon>
        <taxon>Magnoliopsida</taxon>
        <taxon>eudicotyledons</taxon>
        <taxon>Gunneridae</taxon>
        <taxon>Pentapetalae</taxon>
        <taxon>rosids</taxon>
        <taxon>fabids</taxon>
        <taxon>Fagales</taxon>
        <taxon>Betulaceae</taxon>
        <taxon>Carpinus</taxon>
    </lineage>
</organism>
<dbReference type="GO" id="GO:0000976">
    <property type="term" value="F:transcription cis-regulatory region binding"/>
    <property type="evidence" value="ECO:0007669"/>
    <property type="project" value="InterPro"/>
</dbReference>